<dbReference type="Pfam" id="PF10825">
    <property type="entry name" value="DUF2752"/>
    <property type="match status" value="1"/>
</dbReference>
<protein>
    <submittedName>
        <fullName evidence="2">DUF2752 domain-containing protein</fullName>
    </submittedName>
</protein>
<evidence type="ECO:0000313" key="3">
    <source>
        <dbReference type="Proteomes" id="UP000322025"/>
    </source>
</evidence>
<sequence length="150" mass="16704">MMKLAARIRRNRKMRVALVLCAGAVCLIGAVYLYFHNPYSYPLPCIFYSITGFYCPGCGAGRACYSILHLRFADAFCYNPLMTILLPLIGIYIAARAIDWMITGGNHIDGKISVKLLVWILIVIFIYGILRNIPVFPFNLLAPGGLAQVL</sequence>
<feature type="transmembrane region" description="Helical" evidence="1">
    <location>
        <begin position="110"/>
        <end position="130"/>
    </location>
</feature>
<dbReference type="RefSeq" id="WP_150310546.1">
    <property type="nucleotide sequence ID" value="NZ_VMSO01000005.1"/>
</dbReference>
<dbReference type="AlphaFoldDB" id="A0A5M9I257"/>
<feature type="transmembrane region" description="Helical" evidence="1">
    <location>
        <begin position="41"/>
        <end position="65"/>
    </location>
</feature>
<dbReference type="Proteomes" id="UP000322025">
    <property type="component" value="Unassembled WGS sequence"/>
</dbReference>
<feature type="transmembrane region" description="Helical" evidence="1">
    <location>
        <begin position="16"/>
        <end position="35"/>
    </location>
</feature>
<reference evidence="2" key="1">
    <citation type="submission" date="2019-07" db="EMBL/GenBank/DDBJ databases">
        <authorList>
            <person name="Wongkuna S."/>
            <person name="Scaria J."/>
        </authorList>
    </citation>
    <scope>NUCLEOTIDE SEQUENCE [LARGE SCALE GENOMIC DNA]</scope>
    <source>
        <strain evidence="2">SW178</strain>
    </source>
</reference>
<gene>
    <name evidence="2" type="ORF">FNY66_05760</name>
</gene>
<keyword evidence="1" id="KW-0812">Transmembrane</keyword>
<accession>A0A5M9I257</accession>
<keyword evidence="3" id="KW-1185">Reference proteome</keyword>
<proteinExistence type="predicted"/>
<comment type="caution">
    <text evidence="2">The sequence shown here is derived from an EMBL/GenBank/DDBJ whole genome shotgun (WGS) entry which is preliminary data.</text>
</comment>
<dbReference type="OrthoDB" id="9815897at2"/>
<feature type="transmembrane region" description="Helical" evidence="1">
    <location>
        <begin position="77"/>
        <end position="98"/>
    </location>
</feature>
<name>A0A5M9I257_9FIRM</name>
<keyword evidence="1" id="KW-0472">Membrane</keyword>
<evidence type="ECO:0000256" key="1">
    <source>
        <dbReference type="SAM" id="Phobius"/>
    </source>
</evidence>
<dbReference type="InterPro" id="IPR021215">
    <property type="entry name" value="DUF2752"/>
</dbReference>
<dbReference type="EMBL" id="VMSO01000005">
    <property type="protein sequence ID" value="KAA8501946.1"/>
    <property type="molecule type" value="Genomic_DNA"/>
</dbReference>
<evidence type="ECO:0000313" key="2">
    <source>
        <dbReference type="EMBL" id="KAA8501946.1"/>
    </source>
</evidence>
<organism evidence="2 3">
    <name type="scientific">Mediterraneibacter catenae</name>
    <dbReference type="NCBI Taxonomy" id="2594882"/>
    <lineage>
        <taxon>Bacteria</taxon>
        <taxon>Bacillati</taxon>
        <taxon>Bacillota</taxon>
        <taxon>Clostridia</taxon>
        <taxon>Lachnospirales</taxon>
        <taxon>Lachnospiraceae</taxon>
        <taxon>Mediterraneibacter</taxon>
    </lineage>
</organism>
<keyword evidence="1" id="KW-1133">Transmembrane helix</keyword>